<evidence type="ECO:0008006" key="5">
    <source>
        <dbReference type="Google" id="ProtNLM"/>
    </source>
</evidence>
<accession>A0A239KZR0</accession>
<keyword evidence="4" id="KW-1185">Reference proteome</keyword>
<dbReference type="RefSeq" id="WP_089401144.1">
    <property type="nucleotide sequence ID" value="NZ_FZOT01000018.1"/>
</dbReference>
<keyword evidence="2" id="KW-0472">Membrane</keyword>
<dbReference type="EMBL" id="FZOT01000018">
    <property type="protein sequence ID" value="SNT23222.1"/>
    <property type="molecule type" value="Genomic_DNA"/>
</dbReference>
<evidence type="ECO:0000256" key="1">
    <source>
        <dbReference type="SAM" id="MobiDB-lite"/>
    </source>
</evidence>
<evidence type="ECO:0000256" key="2">
    <source>
        <dbReference type="SAM" id="Phobius"/>
    </source>
</evidence>
<feature type="region of interest" description="Disordered" evidence="1">
    <location>
        <begin position="1"/>
        <end position="28"/>
    </location>
</feature>
<sequence>MESITPARLDQGVVSTNENPLPSVASCQPPDNKAAIADMEQGAKGAFGGLSLTFVGALAKTPPLSALGILFAFLSFVNFGRGYTERKPNPCNDVLPKK</sequence>
<keyword evidence="2" id="KW-1133">Transmembrane helix</keyword>
<protein>
    <recommendedName>
        <fullName evidence="5">Transmembrane protein</fullName>
    </recommendedName>
</protein>
<gene>
    <name evidence="3" type="ORF">SAMN06265795_11828</name>
</gene>
<name>A0A239KZR0_9BURK</name>
<dbReference type="Proteomes" id="UP000198284">
    <property type="component" value="Unassembled WGS sequence"/>
</dbReference>
<proteinExistence type="predicted"/>
<evidence type="ECO:0000313" key="3">
    <source>
        <dbReference type="EMBL" id="SNT23222.1"/>
    </source>
</evidence>
<keyword evidence="2" id="KW-0812">Transmembrane</keyword>
<evidence type="ECO:0000313" key="4">
    <source>
        <dbReference type="Proteomes" id="UP000198284"/>
    </source>
</evidence>
<dbReference type="AlphaFoldDB" id="A0A239KZR0"/>
<organism evidence="3 4">
    <name type="scientific">Noviherbaspirillum humi</name>
    <dbReference type="NCBI Taxonomy" id="1688639"/>
    <lineage>
        <taxon>Bacteria</taxon>
        <taxon>Pseudomonadati</taxon>
        <taxon>Pseudomonadota</taxon>
        <taxon>Betaproteobacteria</taxon>
        <taxon>Burkholderiales</taxon>
        <taxon>Oxalobacteraceae</taxon>
        <taxon>Noviherbaspirillum</taxon>
    </lineage>
</organism>
<feature type="transmembrane region" description="Helical" evidence="2">
    <location>
        <begin position="61"/>
        <end position="79"/>
    </location>
</feature>
<reference evidence="3 4" key="1">
    <citation type="submission" date="2017-06" db="EMBL/GenBank/DDBJ databases">
        <authorList>
            <person name="Kim H.J."/>
            <person name="Triplett B.A."/>
        </authorList>
    </citation>
    <scope>NUCLEOTIDE SEQUENCE [LARGE SCALE GENOMIC DNA]</scope>
    <source>
        <strain evidence="3 4">U15</strain>
    </source>
</reference>